<comment type="subcellular location">
    <subcellularLocation>
        <location evidence="1">Nucleus</location>
    </subcellularLocation>
</comment>
<dbReference type="GO" id="GO:0000981">
    <property type="term" value="F:DNA-binding transcription factor activity, RNA polymerase II-specific"/>
    <property type="evidence" value="ECO:0007669"/>
    <property type="project" value="InterPro"/>
</dbReference>
<sequence>MESSEQPQPYYPSYTSCERCQRRKIKCDKRQPCSKCYKANVECKRKGSGEKQRPATKAYVQALEAQVASLELFLQKLAVADDTQRGELLSEYHGNSEFIKESTVPKQNDSTLSNNGQLAFARTRAGHLRKLRAKNASQFYGGTSLFQIQESKESITTTGALNIVESTTTGFFSEPDVCAKESPENPRHLNFEYGPQHEIPRQLLTIFFKQQYPYNMCVYREYFLRDYDALKGPYYSEVLLYAICSMAALASENQELQSKSTLFSAHAQSLLYQSLDSPDLTVLQALLLLGQREIGQGNGSKGWLFCGMAFRLTHEMGLHLDPNNWDDSTQPSVDIEVLRRVYWAAFIVDKQLSLYFGRPPALYPHESDVRNTIRIPYPPEWQKLLDTYIAKGISADAFEDGIALVGSLTYQVELCKIFHNMISKLYQNRSATSDPTIMATKTQQVHVSLVGWLSSLPGKLHWNQWTVGQVPPYILHLHMLFHTAMIILHRPPRHYLEEPGIATSEDVEICYESLRALIRLMKTYSRYYHYRSLPFDFIHTLSTAAGVILMKRYLEKAPMDDTEISKSLHVVLEAMDGVMNTWPFVSKIKMCVMQAMESQTVSTPQTDPIFHLGLDLDLSTMPDPFLFLGDTGVGFGDTDLGFLVTDDALATTFTWDEMQPGFAGSSIQDLQERN</sequence>
<evidence type="ECO:0000256" key="7">
    <source>
        <dbReference type="ARBA" id="ARBA00023242"/>
    </source>
</evidence>
<evidence type="ECO:0000313" key="9">
    <source>
        <dbReference type="EMBL" id="KAF2010639.1"/>
    </source>
</evidence>
<dbReference type="InterPro" id="IPR051615">
    <property type="entry name" value="Transcr_Regulatory_Elem"/>
</dbReference>
<accession>A0A6A5XCJ7</accession>
<keyword evidence="7" id="KW-0539">Nucleus</keyword>
<keyword evidence="5" id="KW-0238">DNA-binding</keyword>
<keyword evidence="3" id="KW-0862">Zinc</keyword>
<dbReference type="OrthoDB" id="2154091at2759"/>
<evidence type="ECO:0000256" key="6">
    <source>
        <dbReference type="ARBA" id="ARBA00023163"/>
    </source>
</evidence>
<name>A0A6A5XCJ7_9PLEO</name>
<feature type="domain" description="Zn(2)-C6 fungal-type" evidence="8">
    <location>
        <begin position="16"/>
        <end position="45"/>
    </location>
</feature>
<proteinExistence type="predicted"/>
<evidence type="ECO:0000256" key="5">
    <source>
        <dbReference type="ARBA" id="ARBA00023125"/>
    </source>
</evidence>
<dbReference type="Proteomes" id="UP000799778">
    <property type="component" value="Unassembled WGS sequence"/>
</dbReference>
<keyword evidence="4" id="KW-0805">Transcription regulation</keyword>
<dbReference type="GeneID" id="54286691"/>
<keyword evidence="6" id="KW-0804">Transcription</keyword>
<evidence type="ECO:0000256" key="4">
    <source>
        <dbReference type="ARBA" id="ARBA00023015"/>
    </source>
</evidence>
<dbReference type="SMART" id="SM00906">
    <property type="entry name" value="Fungal_trans"/>
    <property type="match status" value="1"/>
</dbReference>
<dbReference type="AlphaFoldDB" id="A0A6A5XCJ7"/>
<dbReference type="SMART" id="SM00066">
    <property type="entry name" value="GAL4"/>
    <property type="match status" value="1"/>
</dbReference>
<dbReference type="GO" id="GO:0003677">
    <property type="term" value="F:DNA binding"/>
    <property type="evidence" value="ECO:0007669"/>
    <property type="project" value="UniProtKB-KW"/>
</dbReference>
<dbReference type="SUPFAM" id="SSF57701">
    <property type="entry name" value="Zn2/Cys6 DNA-binding domain"/>
    <property type="match status" value="1"/>
</dbReference>
<dbReference type="Gene3D" id="4.10.240.10">
    <property type="entry name" value="Zn(2)-C6 fungal-type DNA-binding domain"/>
    <property type="match status" value="1"/>
</dbReference>
<dbReference type="PANTHER" id="PTHR31313:SF81">
    <property type="entry name" value="TY1 ENHANCER ACTIVATOR"/>
    <property type="match status" value="1"/>
</dbReference>
<dbReference type="PANTHER" id="PTHR31313">
    <property type="entry name" value="TY1 ENHANCER ACTIVATOR"/>
    <property type="match status" value="1"/>
</dbReference>
<evidence type="ECO:0000256" key="1">
    <source>
        <dbReference type="ARBA" id="ARBA00004123"/>
    </source>
</evidence>
<dbReference type="GO" id="GO:0006351">
    <property type="term" value="P:DNA-templated transcription"/>
    <property type="evidence" value="ECO:0007669"/>
    <property type="project" value="InterPro"/>
</dbReference>
<keyword evidence="10" id="KW-1185">Reference proteome</keyword>
<gene>
    <name evidence="9" type="ORF">BU24DRAFT_427754</name>
</gene>
<dbReference type="CDD" id="cd00067">
    <property type="entry name" value="GAL4"/>
    <property type="match status" value="1"/>
</dbReference>
<dbReference type="InterPro" id="IPR036864">
    <property type="entry name" value="Zn2-C6_fun-type_DNA-bd_sf"/>
</dbReference>
<dbReference type="RefSeq" id="XP_033378978.1">
    <property type="nucleotide sequence ID" value="XM_033529294.1"/>
</dbReference>
<protein>
    <recommendedName>
        <fullName evidence="8">Zn(2)-C6 fungal-type domain-containing protein</fullName>
    </recommendedName>
</protein>
<organism evidence="9 10">
    <name type="scientific">Aaosphaeria arxii CBS 175.79</name>
    <dbReference type="NCBI Taxonomy" id="1450172"/>
    <lineage>
        <taxon>Eukaryota</taxon>
        <taxon>Fungi</taxon>
        <taxon>Dikarya</taxon>
        <taxon>Ascomycota</taxon>
        <taxon>Pezizomycotina</taxon>
        <taxon>Dothideomycetes</taxon>
        <taxon>Pleosporomycetidae</taxon>
        <taxon>Pleosporales</taxon>
        <taxon>Pleosporales incertae sedis</taxon>
        <taxon>Aaosphaeria</taxon>
    </lineage>
</organism>
<dbReference type="InterPro" id="IPR007219">
    <property type="entry name" value="XnlR_reg_dom"/>
</dbReference>
<dbReference type="Pfam" id="PF04082">
    <property type="entry name" value="Fungal_trans"/>
    <property type="match status" value="1"/>
</dbReference>
<evidence type="ECO:0000313" key="10">
    <source>
        <dbReference type="Proteomes" id="UP000799778"/>
    </source>
</evidence>
<evidence type="ECO:0000256" key="3">
    <source>
        <dbReference type="ARBA" id="ARBA00022833"/>
    </source>
</evidence>
<dbReference type="CDD" id="cd12148">
    <property type="entry name" value="fungal_TF_MHR"/>
    <property type="match status" value="1"/>
</dbReference>
<evidence type="ECO:0000256" key="2">
    <source>
        <dbReference type="ARBA" id="ARBA00022723"/>
    </source>
</evidence>
<dbReference type="Pfam" id="PF00172">
    <property type="entry name" value="Zn_clus"/>
    <property type="match status" value="1"/>
</dbReference>
<keyword evidence="2" id="KW-0479">Metal-binding</keyword>
<evidence type="ECO:0000259" key="8">
    <source>
        <dbReference type="PROSITE" id="PS50048"/>
    </source>
</evidence>
<dbReference type="EMBL" id="ML978076">
    <property type="protein sequence ID" value="KAF2010639.1"/>
    <property type="molecule type" value="Genomic_DNA"/>
</dbReference>
<dbReference type="GO" id="GO:0008270">
    <property type="term" value="F:zinc ion binding"/>
    <property type="evidence" value="ECO:0007669"/>
    <property type="project" value="InterPro"/>
</dbReference>
<dbReference type="PROSITE" id="PS50048">
    <property type="entry name" value="ZN2_CY6_FUNGAL_2"/>
    <property type="match status" value="1"/>
</dbReference>
<dbReference type="GO" id="GO:0005634">
    <property type="term" value="C:nucleus"/>
    <property type="evidence" value="ECO:0007669"/>
    <property type="project" value="UniProtKB-SubCell"/>
</dbReference>
<reference evidence="9" key="1">
    <citation type="journal article" date="2020" name="Stud. Mycol.">
        <title>101 Dothideomycetes genomes: a test case for predicting lifestyles and emergence of pathogens.</title>
        <authorList>
            <person name="Haridas S."/>
            <person name="Albert R."/>
            <person name="Binder M."/>
            <person name="Bloem J."/>
            <person name="Labutti K."/>
            <person name="Salamov A."/>
            <person name="Andreopoulos B."/>
            <person name="Baker S."/>
            <person name="Barry K."/>
            <person name="Bills G."/>
            <person name="Bluhm B."/>
            <person name="Cannon C."/>
            <person name="Castanera R."/>
            <person name="Culley D."/>
            <person name="Daum C."/>
            <person name="Ezra D."/>
            <person name="Gonzalez J."/>
            <person name="Henrissat B."/>
            <person name="Kuo A."/>
            <person name="Liang C."/>
            <person name="Lipzen A."/>
            <person name="Lutzoni F."/>
            <person name="Magnuson J."/>
            <person name="Mondo S."/>
            <person name="Nolan M."/>
            <person name="Ohm R."/>
            <person name="Pangilinan J."/>
            <person name="Park H.-J."/>
            <person name="Ramirez L."/>
            <person name="Alfaro M."/>
            <person name="Sun H."/>
            <person name="Tritt A."/>
            <person name="Yoshinaga Y."/>
            <person name="Zwiers L.-H."/>
            <person name="Turgeon B."/>
            <person name="Goodwin S."/>
            <person name="Spatafora J."/>
            <person name="Crous P."/>
            <person name="Grigoriev I."/>
        </authorList>
    </citation>
    <scope>NUCLEOTIDE SEQUENCE</scope>
    <source>
        <strain evidence="9">CBS 175.79</strain>
    </source>
</reference>
<dbReference type="InterPro" id="IPR001138">
    <property type="entry name" value="Zn2Cys6_DnaBD"/>
</dbReference>